<dbReference type="PANTHER" id="PTHR43280:SF2">
    <property type="entry name" value="HTH-TYPE TRANSCRIPTIONAL REGULATOR EXSA"/>
    <property type="match status" value="1"/>
</dbReference>
<evidence type="ECO:0000256" key="3">
    <source>
        <dbReference type="ARBA" id="ARBA00023163"/>
    </source>
</evidence>
<proteinExistence type="predicted"/>
<dbReference type="RefSeq" id="WP_072357033.1">
    <property type="nucleotide sequence ID" value="NZ_CBHWAX010000028.1"/>
</dbReference>
<protein>
    <submittedName>
        <fullName evidence="6">AraC family transcriptional regulator</fullName>
    </submittedName>
    <submittedName>
        <fullName evidence="5">Cupin domain-containing protein</fullName>
    </submittedName>
</protein>
<keyword evidence="8" id="KW-1185">Reference proteome</keyword>
<dbReference type="Pfam" id="PF07883">
    <property type="entry name" value="Cupin_2"/>
    <property type="match status" value="1"/>
</dbReference>
<evidence type="ECO:0000313" key="8">
    <source>
        <dbReference type="Proteomes" id="UP001326715"/>
    </source>
</evidence>
<keyword evidence="2" id="KW-0238">DNA-binding</keyword>
<dbReference type="STRING" id="1004.SAMN05661012_00520"/>
<dbReference type="Proteomes" id="UP000183788">
    <property type="component" value="Unassembled WGS sequence"/>
</dbReference>
<dbReference type="PROSITE" id="PS01124">
    <property type="entry name" value="HTH_ARAC_FAMILY_2"/>
    <property type="match status" value="1"/>
</dbReference>
<dbReference type="OrthoDB" id="636258at2"/>
<dbReference type="InterPro" id="IPR009057">
    <property type="entry name" value="Homeodomain-like_sf"/>
</dbReference>
<dbReference type="InterPro" id="IPR018060">
    <property type="entry name" value="HTH_AraC"/>
</dbReference>
<dbReference type="SMART" id="SM00342">
    <property type="entry name" value="HTH_ARAC"/>
    <property type="match status" value="1"/>
</dbReference>
<evidence type="ECO:0000256" key="1">
    <source>
        <dbReference type="ARBA" id="ARBA00023015"/>
    </source>
</evidence>
<dbReference type="PRINTS" id="PR00032">
    <property type="entry name" value="HTHARAC"/>
</dbReference>
<dbReference type="PANTHER" id="PTHR43280">
    <property type="entry name" value="ARAC-FAMILY TRANSCRIPTIONAL REGULATOR"/>
    <property type="match status" value="1"/>
</dbReference>
<dbReference type="InterPro" id="IPR011051">
    <property type="entry name" value="RmlC_Cupin_sf"/>
</dbReference>
<evidence type="ECO:0000313" key="5">
    <source>
        <dbReference type="EMBL" id="SFW19318.1"/>
    </source>
</evidence>
<keyword evidence="1" id="KW-0805">Transcription regulation</keyword>
<dbReference type="InterPro" id="IPR020449">
    <property type="entry name" value="Tscrpt_reg_AraC-type_HTH"/>
</dbReference>
<dbReference type="Pfam" id="PF12833">
    <property type="entry name" value="HTH_18"/>
    <property type="match status" value="1"/>
</dbReference>
<name>A0A1K1MBI8_9BACT</name>
<dbReference type="SUPFAM" id="SSF46689">
    <property type="entry name" value="Homeodomain-like"/>
    <property type="match status" value="1"/>
</dbReference>
<dbReference type="SUPFAM" id="SSF51182">
    <property type="entry name" value="RmlC-like cupins"/>
    <property type="match status" value="1"/>
</dbReference>
<dbReference type="EMBL" id="FPIZ01000001">
    <property type="protein sequence ID" value="SFW19318.1"/>
    <property type="molecule type" value="Genomic_DNA"/>
</dbReference>
<dbReference type="Proteomes" id="UP001326715">
    <property type="component" value="Chromosome"/>
</dbReference>
<evidence type="ECO:0000313" key="6">
    <source>
        <dbReference type="EMBL" id="WQG89811.1"/>
    </source>
</evidence>
<evidence type="ECO:0000313" key="7">
    <source>
        <dbReference type="Proteomes" id="UP000183788"/>
    </source>
</evidence>
<dbReference type="Gene3D" id="1.10.10.60">
    <property type="entry name" value="Homeodomain-like"/>
    <property type="match status" value="2"/>
</dbReference>
<keyword evidence="3" id="KW-0804">Transcription</keyword>
<reference evidence="5 7" key="1">
    <citation type="submission" date="2016-11" db="EMBL/GenBank/DDBJ databases">
        <authorList>
            <person name="Jaros S."/>
            <person name="Januszkiewicz K."/>
            <person name="Wedrychowicz H."/>
        </authorList>
    </citation>
    <scope>NUCLEOTIDE SEQUENCE [LARGE SCALE GENOMIC DNA]</scope>
    <source>
        <strain evidence="5 7">DSM 784</strain>
    </source>
</reference>
<evidence type="ECO:0000256" key="2">
    <source>
        <dbReference type="ARBA" id="ARBA00023125"/>
    </source>
</evidence>
<dbReference type="InterPro" id="IPR013096">
    <property type="entry name" value="Cupin_2"/>
</dbReference>
<dbReference type="AlphaFoldDB" id="A0A1K1MBI8"/>
<organism evidence="5 7">
    <name type="scientific">Chitinophaga sancti</name>
    <dbReference type="NCBI Taxonomy" id="1004"/>
    <lineage>
        <taxon>Bacteria</taxon>
        <taxon>Pseudomonadati</taxon>
        <taxon>Bacteroidota</taxon>
        <taxon>Chitinophagia</taxon>
        <taxon>Chitinophagales</taxon>
        <taxon>Chitinophagaceae</taxon>
        <taxon>Chitinophaga</taxon>
    </lineage>
</organism>
<dbReference type="EMBL" id="CP140154">
    <property type="protein sequence ID" value="WQG89811.1"/>
    <property type="molecule type" value="Genomic_DNA"/>
</dbReference>
<sequence length="277" mass="32250">MIKYRQFEPVIIETREILTEAYSTHSHTYHEFFLIRSGTGKHIFRNQEVSFQKGDLFFIAPGEPHSFVITRTTKATLIKYSDDLRSLLKTYVSKWDIDGVVMASAKSPLNAYIPLSAEDKVIVTHIFNALEAMKEQTMLNEQLILHQLVSLIVIMERNLTDRRYPNHDKLIVDQMVKHIHKHMKQPLLLTSQHMSELFNIPATYIGAYFKRHMGQSLKAYINECRMVMIGRMVRKNDVPVSMISRDFGFTDESHFLKTFKKFYQLSPTAYRKAAIDG</sequence>
<evidence type="ECO:0000259" key="4">
    <source>
        <dbReference type="PROSITE" id="PS01124"/>
    </source>
</evidence>
<reference evidence="6 8" key="2">
    <citation type="submission" date="2023-11" db="EMBL/GenBank/DDBJ databases">
        <title>MicrobeMod: A computational toolkit for identifying prokaryotic methylation and restriction-modification with nanopore sequencing.</title>
        <authorList>
            <person name="Crits-Christoph A."/>
            <person name="Kang S.C."/>
            <person name="Lee H."/>
            <person name="Ostrov N."/>
        </authorList>
    </citation>
    <scope>NUCLEOTIDE SEQUENCE [LARGE SCALE GENOMIC DNA]</scope>
    <source>
        <strain evidence="6 8">ATCC 23090</strain>
    </source>
</reference>
<dbReference type="InterPro" id="IPR014710">
    <property type="entry name" value="RmlC-like_jellyroll"/>
</dbReference>
<dbReference type="Gene3D" id="2.60.120.10">
    <property type="entry name" value="Jelly Rolls"/>
    <property type="match status" value="1"/>
</dbReference>
<gene>
    <name evidence="5" type="ORF">SAMN05661012_00520</name>
    <name evidence="6" type="ORF">SR876_33300</name>
</gene>
<feature type="domain" description="HTH araC/xylS-type" evidence="4">
    <location>
        <begin position="173"/>
        <end position="273"/>
    </location>
</feature>
<dbReference type="GO" id="GO:0003700">
    <property type="term" value="F:DNA-binding transcription factor activity"/>
    <property type="evidence" value="ECO:0007669"/>
    <property type="project" value="InterPro"/>
</dbReference>
<dbReference type="GO" id="GO:0043565">
    <property type="term" value="F:sequence-specific DNA binding"/>
    <property type="evidence" value="ECO:0007669"/>
    <property type="project" value="InterPro"/>
</dbReference>
<accession>A0A1K1MBI8</accession>